<keyword evidence="6 7" id="KW-0472">Membrane</keyword>
<keyword evidence="2" id="KW-0813">Transport</keyword>
<gene>
    <name evidence="9" type="ORF">LCGC14_2387510</name>
</gene>
<evidence type="ECO:0000256" key="3">
    <source>
        <dbReference type="ARBA" id="ARBA00022475"/>
    </source>
</evidence>
<evidence type="ECO:0000256" key="1">
    <source>
        <dbReference type="ARBA" id="ARBA00004651"/>
    </source>
</evidence>
<feature type="transmembrane region" description="Helical" evidence="7">
    <location>
        <begin position="60"/>
        <end position="81"/>
    </location>
</feature>
<evidence type="ECO:0000256" key="6">
    <source>
        <dbReference type="ARBA" id="ARBA00023136"/>
    </source>
</evidence>
<keyword evidence="3" id="KW-1003">Cell membrane</keyword>
<keyword evidence="4 7" id="KW-0812">Transmembrane</keyword>
<name>A0A0F9EBI5_9ZZZZ</name>
<dbReference type="InterPro" id="IPR000515">
    <property type="entry name" value="MetI-like"/>
</dbReference>
<evidence type="ECO:0000256" key="2">
    <source>
        <dbReference type="ARBA" id="ARBA00022448"/>
    </source>
</evidence>
<sequence length="322" mass="36041">MTEQTLNEEVDQVNSESPKKKKLFRFLKFYLIPGWRDDEFSNQEYEIEKIKSKRRLFRRLLTPLTIVGFFMLLFIALLSVYSPWLTHYRLEEVILPYYPPGGDPFSNPSAAHPLGTTKFGYDILARMIWGARTTLTMAVIPVSIAIGGGLILGTISAYFGGAVDYAIMRFVDLMYSFPMLILVIILIPILGRDILTVLVIYGILYIPYNIRFMRSLVLQVKQLIYVRAAKTGGALKFRVMFKHIVPNSISPMIINFFGGAAGTILGMAGLAFIGLGDPTVANWGIDINWARASFSTFLAALWPGIFIGIASIAFMLIGDGLR</sequence>
<protein>
    <recommendedName>
        <fullName evidence="8">ABC transmembrane type-1 domain-containing protein</fullName>
    </recommendedName>
</protein>
<dbReference type="SUPFAM" id="SSF161098">
    <property type="entry name" value="MetI-like"/>
    <property type="match status" value="1"/>
</dbReference>
<comment type="caution">
    <text evidence="9">The sequence shown here is derived from an EMBL/GenBank/DDBJ whole genome shotgun (WGS) entry which is preliminary data.</text>
</comment>
<dbReference type="InterPro" id="IPR050366">
    <property type="entry name" value="BP-dependent_transpt_permease"/>
</dbReference>
<accession>A0A0F9EBI5</accession>
<evidence type="ECO:0000313" key="9">
    <source>
        <dbReference type="EMBL" id="KKL27206.1"/>
    </source>
</evidence>
<dbReference type="EMBL" id="LAZR01035551">
    <property type="protein sequence ID" value="KKL27206.1"/>
    <property type="molecule type" value="Genomic_DNA"/>
</dbReference>
<feature type="transmembrane region" description="Helical" evidence="7">
    <location>
        <begin position="135"/>
        <end position="159"/>
    </location>
</feature>
<dbReference type="AlphaFoldDB" id="A0A0F9EBI5"/>
<reference evidence="9" key="1">
    <citation type="journal article" date="2015" name="Nature">
        <title>Complex archaea that bridge the gap between prokaryotes and eukaryotes.</title>
        <authorList>
            <person name="Spang A."/>
            <person name="Saw J.H."/>
            <person name="Jorgensen S.L."/>
            <person name="Zaremba-Niedzwiedzka K."/>
            <person name="Martijn J."/>
            <person name="Lind A.E."/>
            <person name="van Eijk R."/>
            <person name="Schleper C."/>
            <person name="Guy L."/>
            <person name="Ettema T.J."/>
        </authorList>
    </citation>
    <scope>NUCLEOTIDE SEQUENCE</scope>
</reference>
<dbReference type="PANTHER" id="PTHR43386:SF25">
    <property type="entry name" value="PEPTIDE ABC TRANSPORTER PERMEASE PROTEIN"/>
    <property type="match status" value="1"/>
</dbReference>
<feature type="non-terminal residue" evidence="9">
    <location>
        <position position="322"/>
    </location>
</feature>
<evidence type="ECO:0000256" key="4">
    <source>
        <dbReference type="ARBA" id="ARBA00022692"/>
    </source>
</evidence>
<dbReference type="GO" id="GO:0005886">
    <property type="term" value="C:plasma membrane"/>
    <property type="evidence" value="ECO:0007669"/>
    <property type="project" value="UniProtKB-SubCell"/>
</dbReference>
<comment type="subcellular location">
    <subcellularLocation>
        <location evidence="1">Cell membrane</location>
        <topology evidence="1">Multi-pass membrane protein</topology>
    </subcellularLocation>
</comment>
<evidence type="ECO:0000256" key="7">
    <source>
        <dbReference type="SAM" id="Phobius"/>
    </source>
</evidence>
<proteinExistence type="predicted"/>
<dbReference type="GO" id="GO:0055085">
    <property type="term" value="P:transmembrane transport"/>
    <property type="evidence" value="ECO:0007669"/>
    <property type="project" value="InterPro"/>
</dbReference>
<feature type="domain" description="ABC transmembrane type-1" evidence="8">
    <location>
        <begin position="131"/>
        <end position="318"/>
    </location>
</feature>
<dbReference type="Pfam" id="PF00528">
    <property type="entry name" value="BPD_transp_1"/>
    <property type="match status" value="1"/>
</dbReference>
<feature type="transmembrane region" description="Helical" evidence="7">
    <location>
        <begin position="253"/>
        <end position="274"/>
    </location>
</feature>
<feature type="transmembrane region" description="Helical" evidence="7">
    <location>
        <begin position="294"/>
        <end position="317"/>
    </location>
</feature>
<dbReference type="CDD" id="cd06261">
    <property type="entry name" value="TM_PBP2"/>
    <property type="match status" value="1"/>
</dbReference>
<dbReference type="Gene3D" id="1.10.3720.10">
    <property type="entry name" value="MetI-like"/>
    <property type="match status" value="1"/>
</dbReference>
<keyword evidence="5 7" id="KW-1133">Transmembrane helix</keyword>
<organism evidence="9">
    <name type="scientific">marine sediment metagenome</name>
    <dbReference type="NCBI Taxonomy" id="412755"/>
    <lineage>
        <taxon>unclassified sequences</taxon>
        <taxon>metagenomes</taxon>
        <taxon>ecological metagenomes</taxon>
    </lineage>
</organism>
<dbReference type="PANTHER" id="PTHR43386">
    <property type="entry name" value="OLIGOPEPTIDE TRANSPORT SYSTEM PERMEASE PROTEIN APPC"/>
    <property type="match status" value="1"/>
</dbReference>
<dbReference type="PROSITE" id="PS50928">
    <property type="entry name" value="ABC_TM1"/>
    <property type="match status" value="1"/>
</dbReference>
<evidence type="ECO:0000256" key="5">
    <source>
        <dbReference type="ARBA" id="ARBA00022989"/>
    </source>
</evidence>
<dbReference type="InterPro" id="IPR035906">
    <property type="entry name" value="MetI-like_sf"/>
</dbReference>
<evidence type="ECO:0000259" key="8">
    <source>
        <dbReference type="PROSITE" id="PS50928"/>
    </source>
</evidence>